<evidence type="ECO:0000256" key="18">
    <source>
        <dbReference type="PROSITE-ProRule" id="PRU01094"/>
    </source>
</evidence>
<dbReference type="Proteomes" id="UP001151699">
    <property type="component" value="Chromosome A"/>
</dbReference>
<dbReference type="InterPro" id="IPR011992">
    <property type="entry name" value="EF-hand-dom_pair"/>
</dbReference>
<dbReference type="Pfam" id="PF26561">
    <property type="entry name" value="LETM1_C"/>
    <property type="match status" value="1"/>
</dbReference>
<evidence type="ECO:0000259" key="22">
    <source>
        <dbReference type="PROSITE" id="PS50222"/>
    </source>
</evidence>
<sequence length="790" mass="89057">MYNPLTPLLKGLFPKHVTNASPIRWQLCKMSQYRIHTGKLAKLSDSPFVCNRTVLPALSHTTSSYLPSLPATALSHHTNGFGGSSRHFSLTSCRYEQSSSKVEETVKAIQEKEKSKDAPKVEATSAVQKVVEKKSIKQRVWEELVHYYHGFRLLFININVARKLLWKVLNGKTLTRREHMLLIRTTGDMFRLVPFSVFIIVPFMELLLPVFIKFFPGMLPSTFETTQDKEDKARKNLKVKLEMAKFLQQTLDEMDVQHSDHKSSAAKEFITFFHKLRTAGEMATPEEILKFSKLFEDEITLDSLTRPQLIAICRVLDVSTLGGSSNFLRFQLRMKLRSLSADDRLIQKEGIDTLNLHELQNACRSRGMRSYGLSEFQLKTQLTEWINLSLHEKVPPSLLLLSRAMMLPEDVPTAEKLKASISVLPDSAAIQTKAAIGEREGKIDNKTKIDIIRDEQRKIKEELEEETETAQVTKVQKVDDTLVDKAPIIVESHATAPAPTAISNKDIDVVVDALGEVSKEKKTLLVEKEEIRDLKEEIAEYKEDIEELHVISEATEKAEKITQSVASKRLLKKVDSMISKLDKVLEDLENKEKKIQEVLKADGTTDSGKTTELVRIDEIVNAIRKMQKLPDEPKLQQIHKMLGKIDVDKDGQLKVDDVLKIIATIGKENVNLNETQIDELIELITKEETLEHEDKIVKALAKSKEERKAASDQCEELVDKAPEITNNANTSESASKPASKIDERISNSVKQNAAEAAERQKDKIIPLSGDVKTPQLSPSAGATNPKDKLL</sequence>
<evidence type="ECO:0000256" key="12">
    <source>
        <dbReference type="ARBA" id="ARBA00022989"/>
    </source>
</evidence>
<evidence type="ECO:0000256" key="5">
    <source>
        <dbReference type="ARBA" id="ARBA00022449"/>
    </source>
</evidence>
<gene>
    <name evidence="24" type="primary">Letm1</name>
    <name evidence="24" type="ORF">Bhyg_02540</name>
</gene>
<comment type="similarity">
    <text evidence="2">Belongs to the LETM1 family.</text>
</comment>
<evidence type="ECO:0000256" key="7">
    <source>
        <dbReference type="ARBA" id="ARBA00022692"/>
    </source>
</evidence>
<evidence type="ECO:0000256" key="1">
    <source>
        <dbReference type="ARBA" id="ARBA00004434"/>
    </source>
</evidence>
<dbReference type="PROSITE" id="PS51758">
    <property type="entry name" value="LETM1_RBD"/>
    <property type="match status" value="1"/>
</dbReference>
<evidence type="ECO:0000256" key="13">
    <source>
        <dbReference type="ARBA" id="ARBA00023054"/>
    </source>
</evidence>
<evidence type="ECO:0000256" key="21">
    <source>
        <dbReference type="SAM" id="Phobius"/>
    </source>
</evidence>
<evidence type="ECO:0000256" key="14">
    <source>
        <dbReference type="ARBA" id="ARBA00023065"/>
    </source>
</evidence>
<dbReference type="InterPro" id="IPR033122">
    <property type="entry name" value="LETM1-like_RBD"/>
</dbReference>
<keyword evidence="5" id="KW-0050">Antiport</keyword>
<dbReference type="GO" id="GO:0015297">
    <property type="term" value="F:antiporter activity"/>
    <property type="evidence" value="ECO:0007669"/>
    <property type="project" value="UniProtKB-KW"/>
</dbReference>
<dbReference type="InterPro" id="IPR059005">
    <property type="entry name" value="LETM1_C"/>
</dbReference>
<dbReference type="AlphaFoldDB" id="A0A9Q0S7V4"/>
<evidence type="ECO:0000259" key="23">
    <source>
        <dbReference type="PROSITE" id="PS51758"/>
    </source>
</evidence>
<feature type="coiled-coil region" evidence="19">
    <location>
        <begin position="517"/>
        <end position="601"/>
    </location>
</feature>
<dbReference type="GO" id="GO:0030003">
    <property type="term" value="P:intracellular monoatomic cation homeostasis"/>
    <property type="evidence" value="ECO:0007669"/>
    <property type="project" value="TreeGrafter"/>
</dbReference>
<evidence type="ECO:0000256" key="2">
    <source>
        <dbReference type="ARBA" id="ARBA00009584"/>
    </source>
</evidence>
<comment type="subcellular location">
    <subcellularLocation>
        <location evidence="1">Mitochondrion inner membrane</location>
        <topology evidence="1">Single-pass membrane protein</topology>
    </subcellularLocation>
</comment>
<feature type="transmembrane region" description="Helical" evidence="21">
    <location>
        <begin position="192"/>
        <end position="212"/>
    </location>
</feature>
<evidence type="ECO:0000256" key="4">
    <source>
        <dbReference type="ARBA" id="ARBA00022448"/>
    </source>
</evidence>
<feature type="domain" description="EF-hand" evidence="22">
    <location>
        <begin position="633"/>
        <end position="668"/>
    </location>
</feature>
<evidence type="ECO:0000256" key="6">
    <source>
        <dbReference type="ARBA" id="ARBA00022568"/>
    </source>
</evidence>
<organism evidence="24 25">
    <name type="scientific">Pseudolycoriella hygida</name>
    <dbReference type="NCBI Taxonomy" id="35572"/>
    <lineage>
        <taxon>Eukaryota</taxon>
        <taxon>Metazoa</taxon>
        <taxon>Ecdysozoa</taxon>
        <taxon>Arthropoda</taxon>
        <taxon>Hexapoda</taxon>
        <taxon>Insecta</taxon>
        <taxon>Pterygota</taxon>
        <taxon>Neoptera</taxon>
        <taxon>Endopterygota</taxon>
        <taxon>Diptera</taxon>
        <taxon>Nematocera</taxon>
        <taxon>Sciaroidea</taxon>
        <taxon>Sciaridae</taxon>
        <taxon>Pseudolycoriella</taxon>
    </lineage>
</organism>
<feature type="domain" description="Letm1 RBD" evidence="23">
    <location>
        <begin position="235"/>
        <end position="494"/>
    </location>
</feature>
<keyword evidence="8" id="KW-0479">Metal-binding</keyword>
<evidence type="ECO:0000256" key="15">
    <source>
        <dbReference type="ARBA" id="ARBA00023128"/>
    </source>
</evidence>
<dbReference type="GO" id="GO:0005743">
    <property type="term" value="C:mitochondrial inner membrane"/>
    <property type="evidence" value="ECO:0007669"/>
    <property type="project" value="UniProtKB-SubCell"/>
</dbReference>
<evidence type="ECO:0000256" key="9">
    <source>
        <dbReference type="ARBA" id="ARBA00022792"/>
    </source>
</evidence>
<keyword evidence="16 21" id="KW-0472">Membrane</keyword>
<evidence type="ECO:0000313" key="24">
    <source>
        <dbReference type="EMBL" id="KAJ6647318.1"/>
    </source>
</evidence>
<dbReference type="InterPro" id="IPR002048">
    <property type="entry name" value="EF_hand_dom"/>
</dbReference>
<evidence type="ECO:0000256" key="20">
    <source>
        <dbReference type="SAM" id="MobiDB-lite"/>
    </source>
</evidence>
<dbReference type="Pfam" id="PF07766">
    <property type="entry name" value="LETM1_RBD"/>
    <property type="match status" value="1"/>
</dbReference>
<keyword evidence="13 19" id="KW-0175">Coiled coil</keyword>
<evidence type="ECO:0000256" key="16">
    <source>
        <dbReference type="ARBA" id="ARBA00023136"/>
    </source>
</evidence>
<evidence type="ECO:0000256" key="3">
    <source>
        <dbReference type="ARBA" id="ARBA00020557"/>
    </source>
</evidence>
<keyword evidence="14" id="KW-0406">Ion transport</keyword>
<keyword evidence="4" id="KW-0813">Transport</keyword>
<keyword evidence="11" id="KW-0809">Transit peptide</keyword>
<keyword evidence="15 18" id="KW-0496">Mitochondrion</keyword>
<feature type="compositionally biased region" description="Polar residues" evidence="20">
    <location>
        <begin position="724"/>
        <end position="736"/>
    </location>
</feature>
<dbReference type="InterPro" id="IPR044202">
    <property type="entry name" value="LETM1/MDM38-like"/>
</dbReference>
<dbReference type="PANTHER" id="PTHR14009">
    <property type="entry name" value="LEUCINE ZIPPER-EF-HAND CONTAINING TRANSMEMBRANE PROTEIN"/>
    <property type="match status" value="1"/>
</dbReference>
<dbReference type="GO" id="GO:0043022">
    <property type="term" value="F:ribosome binding"/>
    <property type="evidence" value="ECO:0007669"/>
    <property type="project" value="InterPro"/>
</dbReference>
<evidence type="ECO:0000256" key="10">
    <source>
        <dbReference type="ARBA" id="ARBA00022837"/>
    </source>
</evidence>
<evidence type="ECO:0000256" key="11">
    <source>
        <dbReference type="ARBA" id="ARBA00022946"/>
    </source>
</evidence>
<dbReference type="OrthoDB" id="624114at2759"/>
<name>A0A9Q0S7V4_9DIPT</name>
<dbReference type="PROSITE" id="PS50222">
    <property type="entry name" value="EF_HAND_2"/>
    <property type="match status" value="1"/>
</dbReference>
<protein>
    <recommendedName>
        <fullName evidence="3">Mitochondrial proton/calcium exchanger protein</fullName>
    </recommendedName>
    <alternativeName>
        <fullName evidence="17">Leucine zipper-EF-hand-containing transmembrane protein 1</fullName>
    </alternativeName>
</protein>
<comment type="caution">
    <text evidence="24">The sequence shown here is derived from an EMBL/GenBank/DDBJ whole genome shotgun (WGS) entry which is preliminary data.</text>
</comment>
<proteinExistence type="inferred from homology"/>
<evidence type="ECO:0000313" key="25">
    <source>
        <dbReference type="Proteomes" id="UP001151699"/>
    </source>
</evidence>
<evidence type="ECO:0000256" key="19">
    <source>
        <dbReference type="SAM" id="Coils"/>
    </source>
</evidence>
<dbReference type="GO" id="GO:0005509">
    <property type="term" value="F:calcium ion binding"/>
    <property type="evidence" value="ECO:0007669"/>
    <property type="project" value="InterPro"/>
</dbReference>
<keyword evidence="9" id="KW-0999">Mitochondrion inner membrane</keyword>
<keyword evidence="10" id="KW-0106">Calcium</keyword>
<feature type="region of interest" description="Disordered" evidence="20">
    <location>
        <begin position="711"/>
        <end position="790"/>
    </location>
</feature>
<reference evidence="24" key="1">
    <citation type="submission" date="2022-07" db="EMBL/GenBank/DDBJ databases">
        <authorList>
            <person name="Trinca V."/>
            <person name="Uliana J.V.C."/>
            <person name="Torres T.T."/>
            <person name="Ward R.J."/>
            <person name="Monesi N."/>
        </authorList>
    </citation>
    <scope>NUCLEOTIDE SEQUENCE</scope>
    <source>
        <strain evidence="24">HSMRA1968</strain>
        <tissue evidence="24">Whole embryos</tissue>
    </source>
</reference>
<dbReference type="SUPFAM" id="SSF47473">
    <property type="entry name" value="EF-hand"/>
    <property type="match status" value="1"/>
</dbReference>
<accession>A0A9Q0S7V4</accession>
<keyword evidence="6" id="KW-0109">Calcium transport</keyword>
<keyword evidence="25" id="KW-1185">Reference proteome</keyword>
<evidence type="ECO:0000256" key="8">
    <source>
        <dbReference type="ARBA" id="ARBA00022723"/>
    </source>
</evidence>
<evidence type="ECO:0000256" key="17">
    <source>
        <dbReference type="ARBA" id="ARBA00031360"/>
    </source>
</evidence>
<keyword evidence="7 21" id="KW-0812">Transmembrane</keyword>
<keyword evidence="12 21" id="KW-1133">Transmembrane helix</keyword>
<dbReference type="EMBL" id="WJQU01000001">
    <property type="protein sequence ID" value="KAJ6647318.1"/>
    <property type="molecule type" value="Genomic_DNA"/>
</dbReference>
<dbReference type="PANTHER" id="PTHR14009:SF1">
    <property type="entry name" value="MITOCHONDRIAL PROTON_CALCIUM EXCHANGER PROTEIN"/>
    <property type="match status" value="1"/>
</dbReference>